<comment type="caution">
    <text evidence="1">The sequence shown here is derived from an EMBL/GenBank/DDBJ whole genome shotgun (WGS) entry which is preliminary data.</text>
</comment>
<reference evidence="1" key="1">
    <citation type="journal article" date="2014" name="Int. J. Syst. Evol. Microbiol.">
        <title>Complete genome sequence of Corynebacterium casei LMG S-19264T (=DSM 44701T), isolated from a smear-ripened cheese.</title>
        <authorList>
            <consortium name="US DOE Joint Genome Institute (JGI-PGF)"/>
            <person name="Walter F."/>
            <person name="Albersmeier A."/>
            <person name="Kalinowski J."/>
            <person name="Ruckert C."/>
        </authorList>
    </citation>
    <scope>NUCLEOTIDE SEQUENCE</scope>
    <source>
        <strain evidence="1">VKM Ac-1020</strain>
    </source>
</reference>
<evidence type="ECO:0000313" key="1">
    <source>
        <dbReference type="EMBL" id="GLJ60532.1"/>
    </source>
</evidence>
<protein>
    <submittedName>
        <fullName evidence="1">Uncharacterized protein</fullName>
    </submittedName>
</protein>
<accession>A0A9W6H1H0</accession>
<evidence type="ECO:0000313" key="2">
    <source>
        <dbReference type="Proteomes" id="UP001142462"/>
    </source>
</evidence>
<name>A0A9W6H1H0_9MICO</name>
<organism evidence="1 2">
    <name type="scientific">Microbacterium barkeri</name>
    <dbReference type="NCBI Taxonomy" id="33917"/>
    <lineage>
        <taxon>Bacteria</taxon>
        <taxon>Bacillati</taxon>
        <taxon>Actinomycetota</taxon>
        <taxon>Actinomycetes</taxon>
        <taxon>Micrococcales</taxon>
        <taxon>Microbacteriaceae</taxon>
        <taxon>Microbacterium</taxon>
    </lineage>
</organism>
<dbReference type="AlphaFoldDB" id="A0A9W6H1H0"/>
<sequence length="157" mass="17151">MHLRREFENPGPALKTVASRLSRGAYKRCERPSEPSVADSRGRVVRAVGKTQTFLSAAEVDELVALYEQGMTLAQLGERFGVYHRTVAAHLVRRSVPMRVRGLAEEHSSEAVRLYEGGMTLMEVGLHFGVSQGAVKRAVAAAGATIRPRGRRPLVTA</sequence>
<dbReference type="EMBL" id="BSEJ01000002">
    <property type="protein sequence ID" value="GLJ60532.1"/>
    <property type="molecule type" value="Genomic_DNA"/>
</dbReference>
<reference evidence="1" key="2">
    <citation type="submission" date="2023-01" db="EMBL/GenBank/DDBJ databases">
        <authorList>
            <person name="Sun Q."/>
            <person name="Evtushenko L."/>
        </authorList>
    </citation>
    <scope>NUCLEOTIDE SEQUENCE</scope>
    <source>
        <strain evidence="1">VKM Ac-1020</strain>
    </source>
</reference>
<dbReference type="Gene3D" id="1.10.10.60">
    <property type="entry name" value="Homeodomain-like"/>
    <property type="match status" value="1"/>
</dbReference>
<keyword evidence="2" id="KW-1185">Reference proteome</keyword>
<proteinExistence type="predicted"/>
<gene>
    <name evidence="1" type="ORF">GCM10017576_06610</name>
</gene>
<dbReference type="Proteomes" id="UP001142462">
    <property type="component" value="Unassembled WGS sequence"/>
</dbReference>